<comment type="caution">
    <text evidence="2">The sequence shown here is derived from an EMBL/GenBank/DDBJ whole genome shotgun (WGS) entry which is preliminary data.</text>
</comment>
<dbReference type="EMBL" id="JBBNAE010000007">
    <property type="protein sequence ID" value="KAK9109114.1"/>
    <property type="molecule type" value="Genomic_DNA"/>
</dbReference>
<feature type="compositionally biased region" description="Basic residues" evidence="1">
    <location>
        <begin position="120"/>
        <end position="129"/>
    </location>
</feature>
<feature type="region of interest" description="Disordered" evidence="1">
    <location>
        <begin position="1"/>
        <end position="28"/>
    </location>
</feature>
<keyword evidence="3" id="KW-1185">Reference proteome</keyword>
<evidence type="ECO:0000256" key="1">
    <source>
        <dbReference type="SAM" id="MobiDB-lite"/>
    </source>
</evidence>
<feature type="compositionally biased region" description="Low complexity" evidence="1">
    <location>
        <begin position="1"/>
        <end position="20"/>
    </location>
</feature>
<accession>A0AAP0I5P2</accession>
<dbReference type="AlphaFoldDB" id="A0AAP0I5P2"/>
<gene>
    <name evidence="2" type="ORF">Sjap_017174</name>
</gene>
<proteinExistence type="predicted"/>
<name>A0AAP0I5P2_9MAGN</name>
<sequence>MSTSGSPSGTTSSATTQSQTEGMDKKITQMIMYEPLELFSSETTISLRSLFDTTDDEDPIYHHSRNQAASTRHEQDENDEEWEEEDEEEEKQRVEEEEEEEDEQEEDVHEKVGSANGGKGRLRKAKIRRSNNQDLDDDSSTPFPGGPINRTTLMSFNNHIVACIWNNKVTWDPYSSIRRRDEDIAEVIFYTETIKYMGIVEPYQLARFLQ</sequence>
<dbReference type="Proteomes" id="UP001417504">
    <property type="component" value="Unassembled WGS sequence"/>
</dbReference>
<feature type="compositionally biased region" description="Acidic residues" evidence="1">
    <location>
        <begin position="76"/>
        <end position="107"/>
    </location>
</feature>
<evidence type="ECO:0000313" key="3">
    <source>
        <dbReference type="Proteomes" id="UP001417504"/>
    </source>
</evidence>
<reference evidence="2 3" key="1">
    <citation type="submission" date="2024-01" db="EMBL/GenBank/DDBJ databases">
        <title>Genome assemblies of Stephania.</title>
        <authorList>
            <person name="Yang L."/>
        </authorList>
    </citation>
    <scope>NUCLEOTIDE SEQUENCE [LARGE SCALE GENOMIC DNA]</scope>
    <source>
        <strain evidence="2">QJT</strain>
        <tissue evidence="2">Leaf</tissue>
    </source>
</reference>
<organism evidence="2 3">
    <name type="scientific">Stephania japonica</name>
    <dbReference type="NCBI Taxonomy" id="461633"/>
    <lineage>
        <taxon>Eukaryota</taxon>
        <taxon>Viridiplantae</taxon>
        <taxon>Streptophyta</taxon>
        <taxon>Embryophyta</taxon>
        <taxon>Tracheophyta</taxon>
        <taxon>Spermatophyta</taxon>
        <taxon>Magnoliopsida</taxon>
        <taxon>Ranunculales</taxon>
        <taxon>Menispermaceae</taxon>
        <taxon>Menispermoideae</taxon>
        <taxon>Cissampelideae</taxon>
        <taxon>Stephania</taxon>
    </lineage>
</organism>
<protein>
    <submittedName>
        <fullName evidence="2">Uncharacterized protein</fullName>
    </submittedName>
</protein>
<feature type="region of interest" description="Disordered" evidence="1">
    <location>
        <begin position="53"/>
        <end position="146"/>
    </location>
</feature>
<evidence type="ECO:0000313" key="2">
    <source>
        <dbReference type="EMBL" id="KAK9109114.1"/>
    </source>
</evidence>